<dbReference type="Proteomes" id="UP001153148">
    <property type="component" value="Unassembled WGS sequence"/>
</dbReference>
<accession>A0ABN7P3J3</accession>
<dbReference type="Gene3D" id="1.10.238.20">
    <property type="entry name" value="Pheromone/general odorant binding protein domain"/>
    <property type="match status" value="1"/>
</dbReference>
<reference evidence="2" key="1">
    <citation type="submission" date="2021-03" db="EMBL/GenBank/DDBJ databases">
        <authorList>
            <person name="Tran Van P."/>
        </authorList>
    </citation>
    <scope>NUCLEOTIDE SEQUENCE</scope>
</reference>
<name>A0ABN7P3J3_TIMPD</name>
<dbReference type="InterPro" id="IPR036728">
    <property type="entry name" value="PBP_GOBP_sf"/>
</dbReference>
<dbReference type="SUPFAM" id="SSF47565">
    <property type="entry name" value="Insect pheromone/odorant-binding proteins"/>
    <property type="match status" value="1"/>
</dbReference>
<feature type="chain" id="PRO_5046846007" evidence="1">
    <location>
        <begin position="21"/>
        <end position="174"/>
    </location>
</feature>
<evidence type="ECO:0000313" key="3">
    <source>
        <dbReference type="Proteomes" id="UP001153148"/>
    </source>
</evidence>
<organism evidence="2 3">
    <name type="scientific">Timema podura</name>
    <name type="common">Walking stick</name>
    <dbReference type="NCBI Taxonomy" id="61482"/>
    <lineage>
        <taxon>Eukaryota</taxon>
        <taxon>Metazoa</taxon>
        <taxon>Ecdysozoa</taxon>
        <taxon>Arthropoda</taxon>
        <taxon>Hexapoda</taxon>
        <taxon>Insecta</taxon>
        <taxon>Pterygota</taxon>
        <taxon>Neoptera</taxon>
        <taxon>Polyneoptera</taxon>
        <taxon>Phasmatodea</taxon>
        <taxon>Timematodea</taxon>
        <taxon>Timematoidea</taxon>
        <taxon>Timematidae</taxon>
        <taxon>Timema</taxon>
    </lineage>
</organism>
<sequence length="174" mass="19463">MNKLSIVATLCAILASLVAADDMEEMSRMLHNSCRDEIGIEEDVISACRKGEFPDDPKLKGGATRRQIGHCMLLEEGKCRKLIQPLRQTNICIPTTTSRHTRWWQRSASIFTTSSRPTTMSLKESAIVKANNYVFGSQPLSRPTTMSFKESAIVETNNHVFERVSTCQGQQPCL</sequence>
<gene>
    <name evidence="2" type="ORF">TPAB3V08_LOCUS9411</name>
</gene>
<evidence type="ECO:0000313" key="2">
    <source>
        <dbReference type="EMBL" id="CAG2062460.1"/>
    </source>
</evidence>
<evidence type="ECO:0000256" key="1">
    <source>
        <dbReference type="SAM" id="SignalP"/>
    </source>
</evidence>
<feature type="signal peptide" evidence="1">
    <location>
        <begin position="1"/>
        <end position="20"/>
    </location>
</feature>
<protein>
    <submittedName>
        <fullName evidence="2">Uncharacterized protein</fullName>
    </submittedName>
</protein>
<dbReference type="EMBL" id="CAJPIN010020475">
    <property type="protein sequence ID" value="CAG2062460.1"/>
    <property type="molecule type" value="Genomic_DNA"/>
</dbReference>
<keyword evidence="1" id="KW-0732">Signal</keyword>
<keyword evidence="3" id="KW-1185">Reference proteome</keyword>
<comment type="caution">
    <text evidence="2">The sequence shown here is derived from an EMBL/GenBank/DDBJ whole genome shotgun (WGS) entry which is preliminary data.</text>
</comment>
<dbReference type="CDD" id="cd23992">
    <property type="entry name" value="PBP_GOBP"/>
    <property type="match status" value="1"/>
</dbReference>
<proteinExistence type="predicted"/>